<dbReference type="Proteomes" id="UP000031971">
    <property type="component" value="Unassembled WGS sequence"/>
</dbReference>
<dbReference type="InterPro" id="IPR011006">
    <property type="entry name" value="CheY-like_superfamily"/>
</dbReference>
<feature type="active site" evidence="5 6">
    <location>
        <position position="173"/>
    </location>
</feature>
<dbReference type="InterPro" id="IPR000673">
    <property type="entry name" value="Sig_transdc_resp-reg_Me-estase"/>
</dbReference>
<evidence type="ECO:0000313" key="11">
    <source>
        <dbReference type="Proteomes" id="UP000031971"/>
    </source>
</evidence>
<dbReference type="SUPFAM" id="SSF52738">
    <property type="entry name" value="Methylesterase CheB, C-terminal domain"/>
    <property type="match status" value="1"/>
</dbReference>
<dbReference type="Gene3D" id="3.40.50.2300">
    <property type="match status" value="1"/>
</dbReference>
<evidence type="ECO:0000256" key="6">
    <source>
        <dbReference type="PROSITE-ProRule" id="PRU00050"/>
    </source>
</evidence>
<proteinExistence type="inferred from homology"/>
<dbReference type="InterPro" id="IPR001789">
    <property type="entry name" value="Sig_transdc_resp-reg_receiver"/>
</dbReference>
<dbReference type="GO" id="GO:0006935">
    <property type="term" value="P:chemotaxis"/>
    <property type="evidence" value="ECO:0007669"/>
    <property type="project" value="UniProtKB-UniRule"/>
</dbReference>
<dbReference type="GO" id="GO:0008984">
    <property type="term" value="F:protein-glutamate methylesterase activity"/>
    <property type="evidence" value="ECO:0007669"/>
    <property type="project" value="UniProtKB-UniRule"/>
</dbReference>
<dbReference type="Gene3D" id="3.40.50.180">
    <property type="entry name" value="Methylesterase CheB, C-terminal domain"/>
    <property type="match status" value="1"/>
</dbReference>
<name>A0A0C2UFT6_PARME</name>
<dbReference type="PROSITE" id="PS50122">
    <property type="entry name" value="CHEB"/>
    <property type="match status" value="1"/>
</dbReference>
<dbReference type="AlphaFoldDB" id="A0A0C2UFT6"/>
<comment type="PTM">
    <text evidence="5">Phosphorylated by CheA. Phosphorylation of the N-terminal regulatory domain activates the methylesterase activity.</text>
</comment>
<feature type="active site" evidence="5 6">
    <location>
        <position position="200"/>
    </location>
</feature>
<comment type="similarity">
    <text evidence="5">Belongs to the CheB family.</text>
</comment>
<evidence type="ECO:0000256" key="7">
    <source>
        <dbReference type="PROSITE-ProRule" id="PRU00169"/>
    </source>
</evidence>
<dbReference type="PIRSF" id="PIRSF000876">
    <property type="entry name" value="RR_chemtxs_CheB"/>
    <property type="match status" value="1"/>
</dbReference>
<comment type="catalytic activity">
    <reaction evidence="4 5">
        <text>[protein]-L-glutamate 5-O-methyl ester + H2O = L-glutamyl-[protein] + methanol + H(+)</text>
        <dbReference type="Rhea" id="RHEA:23236"/>
        <dbReference type="Rhea" id="RHEA-COMP:10208"/>
        <dbReference type="Rhea" id="RHEA-COMP:10311"/>
        <dbReference type="ChEBI" id="CHEBI:15377"/>
        <dbReference type="ChEBI" id="CHEBI:15378"/>
        <dbReference type="ChEBI" id="CHEBI:17790"/>
        <dbReference type="ChEBI" id="CHEBI:29973"/>
        <dbReference type="ChEBI" id="CHEBI:82795"/>
        <dbReference type="EC" id="3.1.1.61"/>
    </reaction>
</comment>
<dbReference type="GO" id="GO:0000156">
    <property type="term" value="F:phosphorelay response regulator activity"/>
    <property type="evidence" value="ECO:0007669"/>
    <property type="project" value="InterPro"/>
</dbReference>
<keyword evidence="2 5" id="KW-0145">Chemotaxis</keyword>
<evidence type="ECO:0000256" key="3">
    <source>
        <dbReference type="ARBA" id="ARBA00022801"/>
    </source>
</evidence>
<dbReference type="EC" id="3.1.1.61" evidence="5"/>
<comment type="function">
    <text evidence="5">Involved in chemotaxis. Part of a chemotaxis signal transduction system that modulates chemotaxis in response to various stimuli. Catalyzes the demethylation of specific methylglutamate residues introduced into the chemoreceptors (methyl-accepting chemotaxis proteins or MCP) by CheR. Also mediates the irreversible deamidation of specific glutamine residues to glutamic acid.</text>
</comment>
<dbReference type="OrthoDB" id="9793421at2"/>
<keyword evidence="3 5" id="KW-0378">Hydrolase</keyword>
<organism evidence="10 11">
    <name type="scientific">Paramagnetospirillum magnetotacticum MS-1</name>
    <dbReference type="NCBI Taxonomy" id="272627"/>
    <lineage>
        <taxon>Bacteria</taxon>
        <taxon>Pseudomonadati</taxon>
        <taxon>Pseudomonadota</taxon>
        <taxon>Alphaproteobacteria</taxon>
        <taxon>Rhodospirillales</taxon>
        <taxon>Magnetospirillaceae</taxon>
        <taxon>Paramagnetospirillum</taxon>
    </lineage>
</organism>
<keyword evidence="11" id="KW-1185">Reference proteome</keyword>
<protein>
    <recommendedName>
        <fullName evidence="5">Protein-glutamate methylesterase/protein-glutamine glutaminase</fullName>
        <ecNumber evidence="5">3.1.1.61</ecNumber>
        <ecNumber evidence="5">3.5.1.44</ecNumber>
    </recommendedName>
</protein>
<dbReference type="GO" id="GO:0005737">
    <property type="term" value="C:cytoplasm"/>
    <property type="evidence" value="ECO:0007669"/>
    <property type="project" value="UniProtKB-SubCell"/>
</dbReference>
<feature type="active site" evidence="5 6">
    <location>
        <position position="292"/>
    </location>
</feature>
<dbReference type="CDD" id="cd17541">
    <property type="entry name" value="REC_CheB-like"/>
    <property type="match status" value="1"/>
</dbReference>
<feature type="modified residue" description="4-aspartylphosphate" evidence="5 7">
    <location>
        <position position="57"/>
    </location>
</feature>
<comment type="domain">
    <text evidence="5">Contains a C-terminal catalytic domain, and an N-terminal region which modulates catalytic activity.</text>
</comment>
<dbReference type="EMBL" id="JXSL01000019">
    <property type="protein sequence ID" value="KIM00383.1"/>
    <property type="molecule type" value="Genomic_DNA"/>
</dbReference>
<dbReference type="RefSeq" id="WP_082036469.1">
    <property type="nucleotide sequence ID" value="NZ_JXSL01000019.1"/>
</dbReference>
<dbReference type="InterPro" id="IPR008248">
    <property type="entry name" value="CheB-like"/>
</dbReference>
<feature type="domain" description="Response regulatory" evidence="8">
    <location>
        <begin position="6"/>
        <end position="124"/>
    </location>
</feature>
<evidence type="ECO:0000259" key="8">
    <source>
        <dbReference type="PROSITE" id="PS50110"/>
    </source>
</evidence>
<dbReference type="GO" id="GO:0050568">
    <property type="term" value="F:protein-glutamine glutaminase activity"/>
    <property type="evidence" value="ECO:0007669"/>
    <property type="project" value="UniProtKB-UniRule"/>
</dbReference>
<evidence type="ECO:0000313" key="10">
    <source>
        <dbReference type="EMBL" id="KIM00383.1"/>
    </source>
</evidence>
<dbReference type="SUPFAM" id="SSF52172">
    <property type="entry name" value="CheY-like"/>
    <property type="match status" value="1"/>
</dbReference>
<dbReference type="InterPro" id="IPR035909">
    <property type="entry name" value="CheB_C"/>
</dbReference>
<dbReference type="Pfam" id="PF00072">
    <property type="entry name" value="Response_reg"/>
    <property type="match status" value="1"/>
</dbReference>
<evidence type="ECO:0000256" key="2">
    <source>
        <dbReference type="ARBA" id="ARBA00022500"/>
    </source>
</evidence>
<dbReference type="SMART" id="SM00448">
    <property type="entry name" value="REC"/>
    <property type="match status" value="1"/>
</dbReference>
<dbReference type="EC" id="3.5.1.44" evidence="5"/>
<comment type="catalytic activity">
    <reaction evidence="5">
        <text>L-glutaminyl-[protein] + H2O = L-glutamyl-[protein] + NH4(+)</text>
        <dbReference type="Rhea" id="RHEA:16441"/>
        <dbReference type="Rhea" id="RHEA-COMP:10207"/>
        <dbReference type="Rhea" id="RHEA-COMP:10208"/>
        <dbReference type="ChEBI" id="CHEBI:15377"/>
        <dbReference type="ChEBI" id="CHEBI:28938"/>
        <dbReference type="ChEBI" id="CHEBI:29973"/>
        <dbReference type="ChEBI" id="CHEBI:30011"/>
        <dbReference type="EC" id="3.5.1.44"/>
    </reaction>
</comment>
<dbReference type="Pfam" id="PF01339">
    <property type="entry name" value="CheB_methylest"/>
    <property type="match status" value="1"/>
</dbReference>
<dbReference type="HAMAP" id="MF_00099">
    <property type="entry name" value="CheB_chemtxs"/>
    <property type="match status" value="1"/>
</dbReference>
<evidence type="ECO:0000256" key="1">
    <source>
        <dbReference type="ARBA" id="ARBA00022490"/>
    </source>
</evidence>
<dbReference type="PANTHER" id="PTHR42872:SF6">
    <property type="entry name" value="PROTEIN-GLUTAMATE METHYLESTERASE_PROTEIN-GLUTAMINE GLUTAMINASE"/>
    <property type="match status" value="1"/>
</dbReference>
<dbReference type="PANTHER" id="PTHR42872">
    <property type="entry name" value="PROTEIN-GLUTAMATE METHYLESTERASE/PROTEIN-GLUTAMINE GLUTAMINASE"/>
    <property type="match status" value="1"/>
</dbReference>
<accession>A0A0C2UFT6</accession>
<comment type="subcellular location">
    <subcellularLocation>
        <location evidence="5">Cytoplasm</location>
    </subcellularLocation>
</comment>
<sequence length="352" mass="37059">MRKKIKVLIVEDSLVVRELLKHIIGSDERFEVMAAVTSAEECLDLLETQQPDVISLDIRLPGMNGLDATLKIMSRRPTPIVVVAAQVDDNELNIAMNALRAGALSVVEKPVGVTNAGYETMAAKICTQLAIMSQVQVVRQGISRGLNFGSDDAPPQPLQGGAVNYSMVGIVASTGGPQALVQLLGGLGADFPLPILLVQHITSSFLEGFVTWLSGATPFEVRIASEDEKPLPGRVYVAPVDRHLGLIHGHLAIFDSPAVCNQKPSGTVLFAAMAREMGKHAIGVVLTGMGTDGSDGLRQMADKGAYTIVEDASTCVVNGMPAAAAKLGAARETLPLPAIASRLRDLALGGDK</sequence>
<keyword evidence="5 7" id="KW-0597">Phosphoprotein</keyword>
<feature type="domain" description="CheB-type methylesterase" evidence="9">
    <location>
        <begin position="157"/>
        <end position="343"/>
    </location>
</feature>
<keyword evidence="1 5" id="KW-0963">Cytoplasm</keyword>
<evidence type="ECO:0000256" key="5">
    <source>
        <dbReference type="HAMAP-Rule" id="MF_00099"/>
    </source>
</evidence>
<dbReference type="STRING" id="272627.CCC_01538"/>
<evidence type="ECO:0000256" key="4">
    <source>
        <dbReference type="ARBA" id="ARBA00048267"/>
    </source>
</evidence>
<dbReference type="PROSITE" id="PS50110">
    <property type="entry name" value="RESPONSE_REGULATORY"/>
    <property type="match status" value="1"/>
</dbReference>
<gene>
    <name evidence="5" type="primary">cheB</name>
    <name evidence="10" type="ORF">CCC_01538</name>
</gene>
<comment type="caution">
    <text evidence="10">The sequence shown here is derived from an EMBL/GenBank/DDBJ whole genome shotgun (WGS) entry which is preliminary data.</text>
</comment>
<dbReference type="CDD" id="cd16432">
    <property type="entry name" value="CheB_Rec"/>
    <property type="match status" value="1"/>
</dbReference>
<evidence type="ECO:0000259" key="9">
    <source>
        <dbReference type="PROSITE" id="PS50122"/>
    </source>
</evidence>
<reference evidence="10 11" key="1">
    <citation type="submission" date="2015-01" db="EMBL/GenBank/DDBJ databases">
        <title>Genome Sequence of Magnetospirillum magnetotacticum Strain MS-1.</title>
        <authorList>
            <person name="Marinov G.K."/>
            <person name="Smalley M.D."/>
            <person name="DeSalvo G."/>
        </authorList>
    </citation>
    <scope>NUCLEOTIDE SEQUENCE [LARGE SCALE GENOMIC DNA]</scope>
    <source>
        <strain evidence="10 11">MS-1</strain>
    </source>
</reference>